<dbReference type="InterPro" id="IPR003156">
    <property type="entry name" value="DHHA1_dom"/>
</dbReference>
<dbReference type="GeneID" id="42982606"/>
<dbReference type="GO" id="GO:0006310">
    <property type="term" value="P:DNA recombination"/>
    <property type="evidence" value="ECO:0007669"/>
    <property type="project" value="InterPro"/>
</dbReference>
<dbReference type="SUPFAM" id="SSF64182">
    <property type="entry name" value="DHH phosphoesterases"/>
    <property type="match status" value="1"/>
</dbReference>
<keyword evidence="3" id="KW-0540">Nuclease</keyword>
<feature type="domain" description="DHHA1" evidence="7">
    <location>
        <begin position="348"/>
        <end position="433"/>
    </location>
</feature>
<comment type="similarity">
    <text evidence="1">Belongs to the RecJ family.</text>
</comment>
<evidence type="ECO:0000256" key="2">
    <source>
        <dbReference type="ARBA" id="ARBA00019841"/>
    </source>
</evidence>
<dbReference type="OrthoDB" id="9809852at2"/>
<dbReference type="InterPro" id="IPR018779">
    <property type="entry name" value="RecJ_C"/>
</dbReference>
<sequence length="769" mass="83945">MIKSSYQWQLRPEPDATTVKQVAAENQLDERLAKLLVSRGLTKTTEIKQFLEPSLEQLNDPLALGEMSKAIERIQQAIMANEKITVYGDYDADGVTSTSLMLETLESLGANVTIYIPDRFKEGYGPHVAAFEALADAGTKLIITVDNGISGVASIAAAKAKGVDVIVTDHHELPPKLPDAYAIVHPRLPGSHYPFPDLAGVGVAFKVATALLEEVPIESLDLAAIGTVCDIVSLTGENRALVALGLQQLQQSPRPGISALCEVAKLKQTTLDEQSIGFGIGPRLNALGRLGDAKDGVKLLTTFDPDEATQLAKFVQAQNERRQNYVKVIYDEAIKLATTPENTLKQTLVLAHENWHEGVLGIVASRIVEKTGKPTLVLNIESEQTVKGSGRSVAGFDLFAALNTNREQMTTFGGHQMAAGLTLPKSALTTVSAGLEAAAVKQDLAHQGAADLIIDLKLTVDEVTPDLLAGFKKLAPFGTDNKTPLLELTPEKLTDVRAIGADKTHLKLKLCGANNQLDAIAFRMGGYVDDLVAADQVTVVGELGENEWQGNVTLQLMVKDLASSGVEIIDKRTSHLTKQLFSYQGTYVFFNAKYCQRLKPYIEPTNQIVLANEATTVTDDTLILVDAPVNLADLTALLKRAHCARIIALFYTQRPVYLDGMPTHQQFGRLFKFVLSHKNVAVRAELKTIAHHLQLKEAMLIFMIQVFFELGFVKIDDGVMNGVAHPDKHALTEAPSYQQREQKMKSESVLIYSNYPDLKGWFNQQQDLV</sequence>
<evidence type="ECO:0000259" key="7">
    <source>
        <dbReference type="Pfam" id="PF02272"/>
    </source>
</evidence>
<keyword evidence="4" id="KW-0378">Hydrolase</keyword>
<feature type="domain" description="DDH" evidence="6">
    <location>
        <begin position="83"/>
        <end position="227"/>
    </location>
</feature>
<dbReference type="PANTHER" id="PTHR30255">
    <property type="entry name" value="SINGLE-STRANDED-DNA-SPECIFIC EXONUCLEASE RECJ"/>
    <property type="match status" value="1"/>
</dbReference>
<keyword evidence="11" id="KW-1185">Reference proteome</keyword>
<keyword evidence="5 10" id="KW-0269">Exonuclease</keyword>
<dbReference type="GO" id="GO:0006281">
    <property type="term" value="P:DNA repair"/>
    <property type="evidence" value="ECO:0007669"/>
    <property type="project" value="InterPro"/>
</dbReference>
<dbReference type="Pfam" id="PF17768">
    <property type="entry name" value="RecJ_OB"/>
    <property type="match status" value="1"/>
</dbReference>
<dbReference type="Proteomes" id="UP000078582">
    <property type="component" value="Chromosome"/>
</dbReference>
<dbReference type="KEGG" id="lbt:AYR52_05065"/>
<name>A0A192H499_9LACO</name>
<evidence type="ECO:0000259" key="8">
    <source>
        <dbReference type="Pfam" id="PF10141"/>
    </source>
</evidence>
<dbReference type="InterPro" id="IPR001667">
    <property type="entry name" value="DDH_dom"/>
</dbReference>
<reference evidence="10 11" key="1">
    <citation type="submission" date="2016-03" db="EMBL/GenBank/DDBJ databases">
        <title>Pediococcus and Lactobacillus from brewery environment - whole genome sequencing and assembly.</title>
        <authorList>
            <person name="Behr J."/>
            <person name="Geissler A.J."/>
            <person name="Vogel R.F."/>
        </authorList>
    </citation>
    <scope>NUCLEOTIDE SEQUENCE [LARGE SCALE GENOMIC DNA]</scope>
    <source>
        <strain evidence="10 11">TMW 1.1989</strain>
    </source>
</reference>
<dbReference type="Pfam" id="PF02272">
    <property type="entry name" value="DHHA1"/>
    <property type="match status" value="1"/>
</dbReference>
<dbReference type="EMBL" id="CP014873">
    <property type="protein sequence ID" value="ANK63078.1"/>
    <property type="molecule type" value="Genomic_DNA"/>
</dbReference>
<dbReference type="InterPro" id="IPR041122">
    <property type="entry name" value="RecJ_OB"/>
</dbReference>
<dbReference type="InterPro" id="IPR038763">
    <property type="entry name" value="DHH_sf"/>
</dbReference>
<evidence type="ECO:0000256" key="1">
    <source>
        <dbReference type="ARBA" id="ARBA00005915"/>
    </source>
</evidence>
<dbReference type="Gene3D" id="3.10.310.30">
    <property type="match status" value="1"/>
</dbReference>
<dbReference type="NCBIfam" id="TIGR00644">
    <property type="entry name" value="recJ"/>
    <property type="match status" value="1"/>
</dbReference>
<evidence type="ECO:0000259" key="6">
    <source>
        <dbReference type="Pfam" id="PF01368"/>
    </source>
</evidence>
<evidence type="ECO:0000256" key="4">
    <source>
        <dbReference type="ARBA" id="ARBA00022801"/>
    </source>
</evidence>
<dbReference type="RefSeq" id="WP_068224690.1">
    <property type="nucleotide sequence ID" value="NZ_CP014623.1"/>
</dbReference>
<dbReference type="Pfam" id="PF01368">
    <property type="entry name" value="DHH"/>
    <property type="match status" value="1"/>
</dbReference>
<dbReference type="Gene3D" id="3.90.1640.30">
    <property type="match status" value="1"/>
</dbReference>
<protein>
    <recommendedName>
        <fullName evidence="2">Single-stranded-DNA-specific exonuclease RecJ</fullName>
    </recommendedName>
</protein>
<evidence type="ECO:0000313" key="10">
    <source>
        <dbReference type="EMBL" id="ANK63078.1"/>
    </source>
</evidence>
<evidence type="ECO:0000259" key="9">
    <source>
        <dbReference type="Pfam" id="PF17768"/>
    </source>
</evidence>
<dbReference type="InterPro" id="IPR051673">
    <property type="entry name" value="SSDNA_exonuclease_RecJ"/>
</dbReference>
<dbReference type="GO" id="GO:0003676">
    <property type="term" value="F:nucleic acid binding"/>
    <property type="evidence" value="ECO:0007669"/>
    <property type="project" value="InterPro"/>
</dbReference>
<evidence type="ECO:0000313" key="11">
    <source>
        <dbReference type="Proteomes" id="UP000078582"/>
    </source>
</evidence>
<evidence type="ECO:0000256" key="5">
    <source>
        <dbReference type="ARBA" id="ARBA00022839"/>
    </source>
</evidence>
<accession>A0A192H499</accession>
<feature type="domain" description="RecJ OB" evidence="9">
    <location>
        <begin position="454"/>
        <end position="560"/>
    </location>
</feature>
<dbReference type="InterPro" id="IPR004610">
    <property type="entry name" value="RecJ"/>
</dbReference>
<dbReference type="PANTHER" id="PTHR30255:SF2">
    <property type="entry name" value="SINGLE-STRANDED-DNA-SPECIFIC EXONUCLEASE RECJ"/>
    <property type="match status" value="1"/>
</dbReference>
<evidence type="ECO:0000256" key="3">
    <source>
        <dbReference type="ARBA" id="ARBA00022722"/>
    </source>
</evidence>
<feature type="domain" description="Single-stranded-DNA-specific exonuclease RecJ C-terminal" evidence="8">
    <location>
        <begin position="568"/>
        <end position="762"/>
    </location>
</feature>
<gene>
    <name evidence="10" type="ORF">AYR53_10090</name>
</gene>
<proteinExistence type="inferred from homology"/>
<dbReference type="STRING" id="375175.AYR53_10090"/>
<organism evidence="10 11">
    <name type="scientific">Loigolactobacillus backii</name>
    <dbReference type="NCBI Taxonomy" id="375175"/>
    <lineage>
        <taxon>Bacteria</taxon>
        <taxon>Bacillati</taxon>
        <taxon>Bacillota</taxon>
        <taxon>Bacilli</taxon>
        <taxon>Lactobacillales</taxon>
        <taxon>Lactobacillaceae</taxon>
        <taxon>Loigolactobacillus</taxon>
    </lineage>
</organism>
<dbReference type="AlphaFoldDB" id="A0A192H499"/>
<dbReference type="Pfam" id="PF10141">
    <property type="entry name" value="ssDNA-exonuc_C"/>
    <property type="match status" value="1"/>
</dbReference>
<dbReference type="GO" id="GO:0008409">
    <property type="term" value="F:5'-3' exonuclease activity"/>
    <property type="evidence" value="ECO:0007669"/>
    <property type="project" value="InterPro"/>
</dbReference>